<name>A0ABS4J796_9BACL</name>
<dbReference type="InterPro" id="IPR001173">
    <property type="entry name" value="Glyco_trans_2-like"/>
</dbReference>
<dbReference type="SUPFAM" id="SSF53448">
    <property type="entry name" value="Nucleotide-diphospho-sugar transferases"/>
    <property type="match status" value="1"/>
</dbReference>
<dbReference type="SUPFAM" id="SSF48452">
    <property type="entry name" value="TPR-like"/>
    <property type="match status" value="1"/>
</dbReference>
<evidence type="ECO:0000256" key="1">
    <source>
        <dbReference type="PROSITE-ProRule" id="PRU00339"/>
    </source>
</evidence>
<dbReference type="InterPro" id="IPR029044">
    <property type="entry name" value="Nucleotide-diphossugar_trans"/>
</dbReference>
<dbReference type="PANTHER" id="PTHR43630">
    <property type="entry name" value="POLY-BETA-1,6-N-ACETYL-D-GLUCOSAMINE SYNTHASE"/>
    <property type="match status" value="1"/>
</dbReference>
<keyword evidence="4" id="KW-1185">Reference proteome</keyword>
<dbReference type="PROSITE" id="PS50005">
    <property type="entry name" value="TPR"/>
    <property type="match status" value="1"/>
</dbReference>
<evidence type="ECO:0000313" key="4">
    <source>
        <dbReference type="Proteomes" id="UP001519287"/>
    </source>
</evidence>
<evidence type="ECO:0000313" key="3">
    <source>
        <dbReference type="EMBL" id="MBP1995712.1"/>
    </source>
</evidence>
<dbReference type="EMBL" id="JAGGLB010000037">
    <property type="protein sequence ID" value="MBP1995712.1"/>
    <property type="molecule type" value="Genomic_DNA"/>
</dbReference>
<dbReference type="Gene3D" id="3.90.550.10">
    <property type="entry name" value="Spore Coat Polysaccharide Biosynthesis Protein SpsA, Chain A"/>
    <property type="match status" value="1"/>
</dbReference>
<dbReference type="Gene3D" id="1.25.40.10">
    <property type="entry name" value="Tetratricopeptide repeat domain"/>
    <property type="match status" value="2"/>
</dbReference>
<dbReference type="Pfam" id="PF13432">
    <property type="entry name" value="TPR_16"/>
    <property type="match status" value="1"/>
</dbReference>
<proteinExistence type="predicted"/>
<accession>A0ABS4J796</accession>
<protein>
    <submittedName>
        <fullName evidence="3">Glycosyltransferase involved in cell wall biosynthesis</fullName>
    </submittedName>
</protein>
<dbReference type="Proteomes" id="UP001519287">
    <property type="component" value="Unassembled WGS sequence"/>
</dbReference>
<dbReference type="CDD" id="cd02511">
    <property type="entry name" value="Beta4Glucosyltransferase"/>
    <property type="match status" value="1"/>
</dbReference>
<comment type="caution">
    <text evidence="3">The sequence shown here is derived from an EMBL/GenBank/DDBJ whole genome shotgun (WGS) entry which is preliminary data.</text>
</comment>
<organism evidence="3 4">
    <name type="scientific">Paenibacillus eucommiae</name>
    <dbReference type="NCBI Taxonomy" id="1355755"/>
    <lineage>
        <taxon>Bacteria</taxon>
        <taxon>Bacillati</taxon>
        <taxon>Bacillota</taxon>
        <taxon>Bacilli</taxon>
        <taxon>Bacillales</taxon>
        <taxon>Paenibacillaceae</taxon>
        <taxon>Paenibacillus</taxon>
    </lineage>
</organism>
<dbReference type="PANTHER" id="PTHR43630:SF2">
    <property type="entry name" value="GLYCOSYLTRANSFERASE"/>
    <property type="match status" value="1"/>
</dbReference>
<dbReference type="InterPro" id="IPR011990">
    <property type="entry name" value="TPR-like_helical_dom_sf"/>
</dbReference>
<evidence type="ECO:0000259" key="2">
    <source>
        <dbReference type="Pfam" id="PF00535"/>
    </source>
</evidence>
<gene>
    <name evidence="3" type="ORF">J2Z66_007354</name>
</gene>
<feature type="domain" description="Glycosyltransferase 2-like" evidence="2">
    <location>
        <begin position="119"/>
        <end position="203"/>
    </location>
</feature>
<dbReference type="Pfam" id="PF00535">
    <property type="entry name" value="Glycos_transf_2"/>
    <property type="match status" value="1"/>
</dbReference>
<reference evidence="3 4" key="1">
    <citation type="submission" date="2021-03" db="EMBL/GenBank/DDBJ databases">
        <title>Genomic Encyclopedia of Type Strains, Phase IV (KMG-IV): sequencing the most valuable type-strain genomes for metagenomic binning, comparative biology and taxonomic classification.</title>
        <authorList>
            <person name="Goeker M."/>
        </authorList>
    </citation>
    <scope>NUCLEOTIDE SEQUENCE [LARGE SCALE GENOMIC DNA]</scope>
    <source>
        <strain evidence="3 4">DSM 26048</strain>
    </source>
</reference>
<keyword evidence="1" id="KW-0802">TPR repeat</keyword>
<dbReference type="InterPro" id="IPR019734">
    <property type="entry name" value="TPR_rpt"/>
</dbReference>
<feature type="repeat" description="TPR" evidence="1">
    <location>
        <begin position="357"/>
        <end position="390"/>
    </location>
</feature>
<sequence length="485" mass="55203">MNEQTETYKLPKSTEFDPMEQLQQALIDKQYNHAEKVALELLRINPFAAQVWVYLGEALLHQGYGQTARAVFERGWLLDPQATWVGAVQQALAQSGEGALHAEIERILTVNKVTVAAAIITRNEARCIERCIRSLIEAVDEIVVLDYDSTDGTLELIEHMPKVKVVRGVAFDDDFAAKRNQGLGVIESDWVLWVDADEWLDAGDARCVREAAALFDTLNIPAILSICQANHIQGRIAPDYSLPRMFPLRRGLHYYGRVHEQVVSAGKGVFDSDLFRHSVRIRLHHDGYEPHIMKFKNKLDRNIALLEKMLEDEPDHPGWLLYYGRELLGRGEKEKAIAMLLRAERASEHVPGFGRLLDVLMFLLKIYMSDNQLDQAEEVCRRALAMEPDFPDAQYYMAQIQMRRAVGLLREAESHLKRSKQTFHTYRGTVTADGQIPDWKADLALADLARLAGKTTEARAIYQDIAKRHPELESVKNKLEKLEQL</sequence>
<dbReference type="Pfam" id="PF13181">
    <property type="entry name" value="TPR_8"/>
    <property type="match status" value="1"/>
</dbReference>
<dbReference type="RefSeq" id="WP_209977492.1">
    <property type="nucleotide sequence ID" value="NZ_JAGGLB010000037.1"/>
</dbReference>